<dbReference type="InterPro" id="IPR020845">
    <property type="entry name" value="AMP-binding_CS"/>
</dbReference>
<feature type="domain" description="AMP-dependent synthetase/ligase" evidence="2">
    <location>
        <begin position="42"/>
        <end position="110"/>
    </location>
</feature>
<dbReference type="Proteomes" id="UP000268093">
    <property type="component" value="Unassembled WGS sequence"/>
</dbReference>
<dbReference type="PANTHER" id="PTHR43347">
    <property type="entry name" value="ACYL-COA SYNTHETASE"/>
    <property type="match status" value="1"/>
</dbReference>
<evidence type="ECO:0000313" key="4">
    <source>
        <dbReference type="Proteomes" id="UP000268093"/>
    </source>
</evidence>
<proteinExistence type="predicted"/>
<keyword evidence="4" id="KW-1185">Reference proteome</keyword>
<reference evidence="3 4" key="1">
    <citation type="journal article" date="2018" name="New Phytol.">
        <title>Phylogenomics of Endogonaceae and evolution of mycorrhizas within Mucoromycota.</title>
        <authorList>
            <person name="Chang Y."/>
            <person name="Desiro A."/>
            <person name="Na H."/>
            <person name="Sandor L."/>
            <person name="Lipzen A."/>
            <person name="Clum A."/>
            <person name="Barry K."/>
            <person name="Grigoriev I.V."/>
            <person name="Martin F.M."/>
            <person name="Stajich J.E."/>
            <person name="Smith M.E."/>
            <person name="Bonito G."/>
            <person name="Spatafora J.W."/>
        </authorList>
    </citation>
    <scope>NUCLEOTIDE SEQUENCE [LARGE SCALE GENOMIC DNA]</scope>
    <source>
        <strain evidence="3 4">GMNB39</strain>
    </source>
</reference>
<sequence>MSDGNHEKTLGNSSLNFPHHPSIEPSTEPSPTAMLDTAISHCQHKPGIRIIYQRPEQQPASLNFDGGDRDWVQELRWVRDEGAQVKDCVSVESSDPLYILYTSGTTGVPK</sequence>
<name>A0A433D132_9FUNG</name>
<dbReference type="OrthoDB" id="10253869at2759"/>
<dbReference type="PROSITE" id="PS00455">
    <property type="entry name" value="AMP_BINDING"/>
    <property type="match status" value="1"/>
</dbReference>
<protein>
    <recommendedName>
        <fullName evidence="2">AMP-dependent synthetase/ligase domain-containing protein</fullName>
    </recommendedName>
</protein>
<dbReference type="AlphaFoldDB" id="A0A433D132"/>
<evidence type="ECO:0000313" key="3">
    <source>
        <dbReference type="EMBL" id="RUP44538.1"/>
    </source>
</evidence>
<dbReference type="GO" id="GO:0050218">
    <property type="term" value="F:propionate-CoA ligase activity"/>
    <property type="evidence" value="ECO:0007669"/>
    <property type="project" value="TreeGrafter"/>
</dbReference>
<feature type="region of interest" description="Disordered" evidence="1">
    <location>
        <begin position="1"/>
        <end position="33"/>
    </location>
</feature>
<dbReference type="Pfam" id="PF00501">
    <property type="entry name" value="AMP-binding"/>
    <property type="match status" value="1"/>
</dbReference>
<gene>
    <name evidence="3" type="ORF">BC936DRAFT_149315</name>
</gene>
<feature type="compositionally biased region" description="Low complexity" evidence="1">
    <location>
        <begin position="18"/>
        <end position="32"/>
    </location>
</feature>
<dbReference type="InterPro" id="IPR000873">
    <property type="entry name" value="AMP-dep_synth/lig_dom"/>
</dbReference>
<evidence type="ECO:0000259" key="2">
    <source>
        <dbReference type="Pfam" id="PF00501"/>
    </source>
</evidence>
<dbReference type="EMBL" id="RBNI01008762">
    <property type="protein sequence ID" value="RUP44538.1"/>
    <property type="molecule type" value="Genomic_DNA"/>
</dbReference>
<organism evidence="3 4">
    <name type="scientific">Jimgerdemannia flammicorona</name>
    <dbReference type="NCBI Taxonomy" id="994334"/>
    <lineage>
        <taxon>Eukaryota</taxon>
        <taxon>Fungi</taxon>
        <taxon>Fungi incertae sedis</taxon>
        <taxon>Mucoromycota</taxon>
        <taxon>Mucoromycotina</taxon>
        <taxon>Endogonomycetes</taxon>
        <taxon>Endogonales</taxon>
        <taxon>Endogonaceae</taxon>
        <taxon>Jimgerdemannia</taxon>
    </lineage>
</organism>
<accession>A0A433D132</accession>
<dbReference type="Gene3D" id="3.40.50.12780">
    <property type="entry name" value="N-terminal domain of ligase-like"/>
    <property type="match status" value="1"/>
</dbReference>
<evidence type="ECO:0000256" key="1">
    <source>
        <dbReference type="SAM" id="MobiDB-lite"/>
    </source>
</evidence>
<dbReference type="SUPFAM" id="SSF56801">
    <property type="entry name" value="Acetyl-CoA synthetase-like"/>
    <property type="match status" value="1"/>
</dbReference>
<feature type="non-terminal residue" evidence="3">
    <location>
        <position position="110"/>
    </location>
</feature>
<dbReference type="InterPro" id="IPR042099">
    <property type="entry name" value="ANL_N_sf"/>
</dbReference>
<comment type="caution">
    <text evidence="3">The sequence shown here is derived from an EMBL/GenBank/DDBJ whole genome shotgun (WGS) entry which is preliminary data.</text>
</comment>
<dbReference type="PANTHER" id="PTHR43347:SF3">
    <property type="entry name" value="ACYL-COA SYNTHETASE SHORT-CHAIN FAMILY MEMBER 3, MITOCHONDRIAL"/>
    <property type="match status" value="1"/>
</dbReference>